<dbReference type="Pfam" id="PF00196">
    <property type="entry name" value="GerE"/>
    <property type="match status" value="1"/>
</dbReference>
<dbReference type="SMART" id="SM00421">
    <property type="entry name" value="HTH_LUXR"/>
    <property type="match status" value="1"/>
</dbReference>
<dbReference type="AlphaFoldDB" id="A0A1X9LGA2"/>
<sequence length="468" mass="49384">MGSVLPGGDPLPQPEWERYAGLSPELLASLPADVRLVASAVMVAARTATGRVDAAVELGSKEIQRVSATGVIDTARAGAGLLLLAVAEAYATAGATIETTRYAKLALRSDDLDPAIRYRASGLLAVGRALNGEYAAAIVAVVAAEELREERGWAPSHADFPLMLAQVLIASAALDAGELTRLSNAFRQLGNGSPIWTSTATATLAMAHLCRGELGEALALTRRVLQGTGQEEMLAMIRGFTLGIRADLLLLRGDAGQTLSLLQDEPSPIGHSLCFNMQRSAAFLQLGRDRDALRVTDECVKMGSRHCLRTIPPLLLRRAVASERLGAHDAADEEFAEAFHLLHESGSYTPLLTVPKPETIALLRRFASAAPEAMRPAIADLAARVTAVPGQAHVRPALPALTGREEVLARSLSGKVTNAELAAQLGVSLNTVKVHLRNLYAKLGVSGRAEALAALDAAGFYDIPSTRT</sequence>
<gene>
    <name evidence="3" type="ORF">B5808_02135</name>
</gene>
<dbReference type="KEGG" id="cphy:B5808_02135"/>
<dbReference type="PROSITE" id="PS50043">
    <property type="entry name" value="HTH_LUXR_2"/>
    <property type="match status" value="1"/>
</dbReference>
<keyword evidence="4" id="KW-1185">Reference proteome</keyword>
<dbReference type="InterPro" id="IPR039420">
    <property type="entry name" value="WalR-like"/>
</dbReference>
<keyword evidence="1" id="KW-0238">DNA-binding</keyword>
<reference evidence="3 4" key="1">
    <citation type="submission" date="2017-04" db="EMBL/GenBank/DDBJ databases">
        <authorList>
            <person name="Afonso C.L."/>
            <person name="Miller P.J."/>
            <person name="Scott M.A."/>
            <person name="Spackman E."/>
            <person name="Goraichik I."/>
            <person name="Dimitrov K.M."/>
            <person name="Suarez D.L."/>
            <person name="Swayne D.E."/>
        </authorList>
    </citation>
    <scope>NUCLEOTIDE SEQUENCE [LARGE SCALE GENOMIC DNA]</scope>
    <source>
        <strain evidence="4">XA(T)</strain>
    </source>
</reference>
<name>A0A1X9LGA2_9MICO</name>
<dbReference type="GO" id="GO:0003677">
    <property type="term" value="F:DNA binding"/>
    <property type="evidence" value="ECO:0007669"/>
    <property type="project" value="UniProtKB-KW"/>
</dbReference>
<evidence type="ECO:0000313" key="3">
    <source>
        <dbReference type="EMBL" id="ARJ04157.1"/>
    </source>
</evidence>
<dbReference type="EMBL" id="CP020715">
    <property type="protein sequence ID" value="ARJ04157.1"/>
    <property type="molecule type" value="Genomic_DNA"/>
</dbReference>
<dbReference type="CDD" id="cd06170">
    <property type="entry name" value="LuxR_C_like"/>
    <property type="match status" value="1"/>
</dbReference>
<evidence type="ECO:0000259" key="2">
    <source>
        <dbReference type="PROSITE" id="PS50043"/>
    </source>
</evidence>
<dbReference type="SUPFAM" id="SSF46894">
    <property type="entry name" value="C-terminal effector domain of the bipartite response regulators"/>
    <property type="match status" value="1"/>
</dbReference>
<dbReference type="Proteomes" id="UP000192775">
    <property type="component" value="Chromosome"/>
</dbReference>
<dbReference type="STRING" id="1619308.B5808_02135"/>
<accession>A0A1X9LGA2</accession>
<dbReference type="Gene3D" id="1.25.40.10">
    <property type="entry name" value="Tetratricopeptide repeat domain"/>
    <property type="match status" value="1"/>
</dbReference>
<dbReference type="PANTHER" id="PTHR43214:SF43">
    <property type="entry name" value="TWO-COMPONENT RESPONSE REGULATOR"/>
    <property type="match status" value="1"/>
</dbReference>
<dbReference type="InterPro" id="IPR000792">
    <property type="entry name" value="Tscrpt_reg_LuxR_C"/>
</dbReference>
<dbReference type="GO" id="GO:0006355">
    <property type="term" value="P:regulation of DNA-templated transcription"/>
    <property type="evidence" value="ECO:0007669"/>
    <property type="project" value="InterPro"/>
</dbReference>
<dbReference type="PANTHER" id="PTHR43214">
    <property type="entry name" value="TWO-COMPONENT RESPONSE REGULATOR"/>
    <property type="match status" value="1"/>
</dbReference>
<organism evidence="3 4">
    <name type="scientific">Cnuibacter physcomitrellae</name>
    <dbReference type="NCBI Taxonomy" id="1619308"/>
    <lineage>
        <taxon>Bacteria</taxon>
        <taxon>Bacillati</taxon>
        <taxon>Actinomycetota</taxon>
        <taxon>Actinomycetes</taxon>
        <taxon>Micrococcales</taxon>
        <taxon>Microbacteriaceae</taxon>
        <taxon>Cnuibacter</taxon>
    </lineage>
</organism>
<evidence type="ECO:0000313" key="4">
    <source>
        <dbReference type="Proteomes" id="UP000192775"/>
    </source>
</evidence>
<feature type="domain" description="HTH luxR-type" evidence="2">
    <location>
        <begin position="394"/>
        <end position="459"/>
    </location>
</feature>
<dbReference type="Gene3D" id="1.10.10.10">
    <property type="entry name" value="Winged helix-like DNA-binding domain superfamily/Winged helix DNA-binding domain"/>
    <property type="match status" value="1"/>
</dbReference>
<evidence type="ECO:0000256" key="1">
    <source>
        <dbReference type="ARBA" id="ARBA00023125"/>
    </source>
</evidence>
<proteinExistence type="predicted"/>
<protein>
    <recommendedName>
        <fullName evidence="2">HTH luxR-type domain-containing protein</fullName>
    </recommendedName>
</protein>
<dbReference type="InterPro" id="IPR036388">
    <property type="entry name" value="WH-like_DNA-bd_sf"/>
</dbReference>
<dbReference type="InterPro" id="IPR016032">
    <property type="entry name" value="Sig_transdc_resp-reg_C-effctor"/>
</dbReference>
<dbReference type="InterPro" id="IPR011990">
    <property type="entry name" value="TPR-like_helical_dom_sf"/>
</dbReference>